<name>R7Q409_CHOCR</name>
<evidence type="ECO:0000313" key="3">
    <source>
        <dbReference type="Proteomes" id="UP000012073"/>
    </source>
</evidence>
<dbReference type="STRING" id="2769.R7Q409"/>
<dbReference type="GO" id="GO:0004674">
    <property type="term" value="F:protein serine/threonine kinase activity"/>
    <property type="evidence" value="ECO:0007669"/>
    <property type="project" value="TreeGrafter"/>
</dbReference>
<dbReference type="InterPro" id="IPR011009">
    <property type="entry name" value="Kinase-like_dom_sf"/>
</dbReference>
<dbReference type="PROSITE" id="PS00109">
    <property type="entry name" value="PROTEIN_KINASE_TYR"/>
    <property type="match status" value="1"/>
</dbReference>
<organism evidence="2 3">
    <name type="scientific">Chondrus crispus</name>
    <name type="common">Carrageen Irish moss</name>
    <name type="synonym">Polymorpha crispa</name>
    <dbReference type="NCBI Taxonomy" id="2769"/>
    <lineage>
        <taxon>Eukaryota</taxon>
        <taxon>Rhodophyta</taxon>
        <taxon>Florideophyceae</taxon>
        <taxon>Rhodymeniophycidae</taxon>
        <taxon>Gigartinales</taxon>
        <taxon>Gigartinaceae</taxon>
        <taxon>Chondrus</taxon>
    </lineage>
</organism>
<dbReference type="OrthoDB" id="4062651at2759"/>
<dbReference type="InterPro" id="IPR000719">
    <property type="entry name" value="Prot_kinase_dom"/>
</dbReference>
<dbReference type="GO" id="GO:0044773">
    <property type="term" value="P:mitotic DNA damage checkpoint signaling"/>
    <property type="evidence" value="ECO:0007669"/>
    <property type="project" value="TreeGrafter"/>
</dbReference>
<dbReference type="Gene3D" id="1.10.510.10">
    <property type="entry name" value="Transferase(Phosphotransferase) domain 1"/>
    <property type="match status" value="1"/>
</dbReference>
<accession>R7Q409</accession>
<dbReference type="PANTHER" id="PTHR44167:SF24">
    <property type="entry name" value="SERINE_THREONINE-PROTEIN KINASE CHK2"/>
    <property type="match status" value="1"/>
</dbReference>
<dbReference type="PANTHER" id="PTHR44167">
    <property type="entry name" value="OVARIAN-SPECIFIC SERINE/THREONINE-PROTEIN KINASE LOK-RELATED"/>
    <property type="match status" value="1"/>
</dbReference>
<sequence>MKILDKVEFRDECNQFQASYVTFHDGENYYKAQSSVLVPEKIDECNVATLSSVLIPQHHIFPLYDHNLSVSQSHIVETGYVKIPTLFHYNANEPDKIPARLLCEAQVLEALSKSPHPNVVRYMGCVVKENRVVGLCLERCVETLYQRTWLKREKVDNMKVVDSVRRGVSHLHQLGYCHNDISLENIMFREDDSITIVDFDSCQRTGDRLGSKKGTPGFCDEAATMSRPENDFYSLGKVEAYLRTGKLFP</sequence>
<reference evidence="3" key="1">
    <citation type="journal article" date="2013" name="Proc. Natl. Acad. Sci. U.S.A.">
        <title>Genome structure and metabolic features in the red seaweed Chondrus crispus shed light on evolution of the Archaeplastida.</title>
        <authorList>
            <person name="Collen J."/>
            <person name="Porcel B."/>
            <person name="Carre W."/>
            <person name="Ball S.G."/>
            <person name="Chaparro C."/>
            <person name="Tonon T."/>
            <person name="Barbeyron T."/>
            <person name="Michel G."/>
            <person name="Noel B."/>
            <person name="Valentin K."/>
            <person name="Elias M."/>
            <person name="Artiguenave F."/>
            <person name="Arun A."/>
            <person name="Aury J.M."/>
            <person name="Barbosa-Neto J.F."/>
            <person name="Bothwell J.H."/>
            <person name="Bouget F.Y."/>
            <person name="Brillet L."/>
            <person name="Cabello-Hurtado F."/>
            <person name="Capella-Gutierrez S."/>
            <person name="Charrier B."/>
            <person name="Cladiere L."/>
            <person name="Cock J.M."/>
            <person name="Coelho S.M."/>
            <person name="Colleoni C."/>
            <person name="Czjzek M."/>
            <person name="Da Silva C."/>
            <person name="Delage L."/>
            <person name="Denoeud F."/>
            <person name="Deschamps P."/>
            <person name="Dittami S.M."/>
            <person name="Gabaldon T."/>
            <person name="Gachon C.M."/>
            <person name="Groisillier A."/>
            <person name="Herve C."/>
            <person name="Jabbari K."/>
            <person name="Katinka M."/>
            <person name="Kloareg B."/>
            <person name="Kowalczyk N."/>
            <person name="Labadie K."/>
            <person name="Leblanc C."/>
            <person name="Lopez P.J."/>
            <person name="McLachlan D.H."/>
            <person name="Meslet-Cladiere L."/>
            <person name="Moustafa A."/>
            <person name="Nehr Z."/>
            <person name="Nyvall Collen P."/>
            <person name="Panaud O."/>
            <person name="Partensky F."/>
            <person name="Poulain J."/>
            <person name="Rensing S.A."/>
            <person name="Rousvoal S."/>
            <person name="Samson G."/>
            <person name="Symeonidi A."/>
            <person name="Weissenbach J."/>
            <person name="Zambounis A."/>
            <person name="Wincker P."/>
            <person name="Boyen C."/>
        </authorList>
    </citation>
    <scope>NUCLEOTIDE SEQUENCE [LARGE SCALE GENOMIC DNA]</scope>
    <source>
        <strain evidence="3">cv. Stackhouse</strain>
    </source>
</reference>
<dbReference type="GeneID" id="17320779"/>
<dbReference type="AlphaFoldDB" id="R7Q409"/>
<dbReference type="EMBL" id="HG001638">
    <property type="protein sequence ID" value="CDF33267.1"/>
    <property type="molecule type" value="Genomic_DNA"/>
</dbReference>
<dbReference type="GO" id="GO:0005737">
    <property type="term" value="C:cytoplasm"/>
    <property type="evidence" value="ECO:0007669"/>
    <property type="project" value="TreeGrafter"/>
</dbReference>
<feature type="domain" description="Protein kinase" evidence="1">
    <location>
        <begin position="1"/>
        <end position="249"/>
    </location>
</feature>
<dbReference type="Pfam" id="PF00069">
    <property type="entry name" value="Pkinase"/>
    <property type="match status" value="1"/>
</dbReference>
<dbReference type="Proteomes" id="UP000012073">
    <property type="component" value="Unassembled WGS sequence"/>
</dbReference>
<dbReference type="KEGG" id="ccp:CHC_T00002050001"/>
<protein>
    <recommendedName>
        <fullName evidence="1">Protein kinase domain-containing protein</fullName>
    </recommendedName>
</protein>
<dbReference type="Gramene" id="CDF33267">
    <property type="protein sequence ID" value="CDF33267"/>
    <property type="gene ID" value="CHC_T00002050001"/>
</dbReference>
<proteinExistence type="predicted"/>
<gene>
    <name evidence="2" type="ORF">CHC_T00002050001</name>
</gene>
<dbReference type="InterPro" id="IPR008266">
    <property type="entry name" value="Tyr_kinase_AS"/>
</dbReference>
<dbReference type="PhylomeDB" id="R7Q409"/>
<dbReference type="SUPFAM" id="SSF56112">
    <property type="entry name" value="Protein kinase-like (PK-like)"/>
    <property type="match status" value="1"/>
</dbReference>
<dbReference type="PROSITE" id="PS50011">
    <property type="entry name" value="PROTEIN_KINASE_DOM"/>
    <property type="match status" value="1"/>
</dbReference>
<keyword evidence="3" id="KW-1185">Reference proteome</keyword>
<dbReference type="RefSeq" id="XP_005713070.1">
    <property type="nucleotide sequence ID" value="XM_005713013.1"/>
</dbReference>
<dbReference type="GO" id="GO:0005524">
    <property type="term" value="F:ATP binding"/>
    <property type="evidence" value="ECO:0007669"/>
    <property type="project" value="InterPro"/>
</dbReference>
<dbReference type="GO" id="GO:0005634">
    <property type="term" value="C:nucleus"/>
    <property type="evidence" value="ECO:0007669"/>
    <property type="project" value="TreeGrafter"/>
</dbReference>
<evidence type="ECO:0000313" key="2">
    <source>
        <dbReference type="EMBL" id="CDF33267.1"/>
    </source>
</evidence>
<evidence type="ECO:0000259" key="1">
    <source>
        <dbReference type="PROSITE" id="PS50011"/>
    </source>
</evidence>